<keyword evidence="2" id="KW-1185">Reference proteome</keyword>
<accession>L7F9X5</accession>
<gene>
    <name evidence="1" type="ORF">STRTUCAR8_02464</name>
</gene>
<dbReference type="AlphaFoldDB" id="L7F9X5"/>
<comment type="caution">
    <text evidence="1">The sequence shown here is derived from an EMBL/GenBank/DDBJ whole genome shotgun (WGS) entry which is preliminary data.</text>
</comment>
<evidence type="ECO:0000313" key="1">
    <source>
        <dbReference type="EMBL" id="ELP67856.1"/>
    </source>
</evidence>
<dbReference type="PATRIC" id="fig|698760.3.peg.3376"/>
<name>L7F9X5_STRT8</name>
<evidence type="ECO:0000313" key="2">
    <source>
        <dbReference type="Proteomes" id="UP000010931"/>
    </source>
</evidence>
<reference evidence="1 2" key="1">
    <citation type="journal article" date="2011" name="Plasmid">
        <title>Streptomyces turgidiscabies Car8 contains a modular pathogenicity island that shares virulence genes with other actinobacterial plant pathogens.</title>
        <authorList>
            <person name="Huguet-Tapia J.C."/>
            <person name="Badger J.H."/>
            <person name="Loria R."/>
            <person name="Pettis G.S."/>
        </authorList>
    </citation>
    <scope>NUCLEOTIDE SEQUENCE [LARGE SCALE GENOMIC DNA]</scope>
    <source>
        <strain evidence="1 2">Car8</strain>
    </source>
</reference>
<proteinExistence type="predicted"/>
<dbReference type="EMBL" id="AEJB01000257">
    <property type="protein sequence ID" value="ELP67856.1"/>
    <property type="molecule type" value="Genomic_DNA"/>
</dbReference>
<protein>
    <submittedName>
        <fullName evidence="1">Uncharacterized protein</fullName>
    </submittedName>
</protein>
<dbReference type="Proteomes" id="UP000010931">
    <property type="component" value="Unassembled WGS sequence"/>
</dbReference>
<organism evidence="1 2">
    <name type="scientific">Streptomyces turgidiscabies (strain Car8)</name>
    <dbReference type="NCBI Taxonomy" id="698760"/>
    <lineage>
        <taxon>Bacteria</taxon>
        <taxon>Bacillati</taxon>
        <taxon>Actinomycetota</taxon>
        <taxon>Actinomycetes</taxon>
        <taxon>Kitasatosporales</taxon>
        <taxon>Streptomycetaceae</taxon>
        <taxon>Streptomyces</taxon>
    </lineage>
</organism>
<sequence length="45" mass="4920">MQGCHQGPRVSFPETSGALARARRSAWGCPAPAPFRNKPEILVRD</sequence>